<dbReference type="InterPro" id="IPR000551">
    <property type="entry name" value="MerR-type_HTH_dom"/>
</dbReference>
<dbReference type="GO" id="GO:0003677">
    <property type="term" value="F:DNA binding"/>
    <property type="evidence" value="ECO:0007669"/>
    <property type="project" value="UniProtKB-KW"/>
</dbReference>
<dbReference type="InterPro" id="IPR009061">
    <property type="entry name" value="DNA-bd_dom_put_sf"/>
</dbReference>
<keyword evidence="4" id="KW-0804">Transcription</keyword>
<name>A0A0S4TNH4_RALSL</name>
<evidence type="ECO:0000313" key="6">
    <source>
        <dbReference type="EMBL" id="CUV10991.1"/>
    </source>
</evidence>
<reference evidence="6" key="1">
    <citation type="submission" date="2015-10" db="EMBL/GenBank/DDBJ databases">
        <authorList>
            <person name="Gilbert D.G."/>
        </authorList>
    </citation>
    <scope>NUCLEOTIDE SEQUENCE</scope>
    <source>
        <strain evidence="6">Phyl III-seqv23</strain>
    </source>
</reference>
<dbReference type="Proteomes" id="UP000310553">
    <property type="component" value="Chromosome"/>
</dbReference>
<sequence>MRIGELCKRAGVSRDTVRYYERTGLLDKATQPHATNTYKRYSEVSLQRIRLIIHAKALGFTLAEISNVIHVWDSPTFAVEQKVACLQAKLAELDEKSQALTTLRAGLLNAMAKVGSDCVEGQVAW</sequence>
<accession>A0A0S4TNH4</accession>
<dbReference type="PANTHER" id="PTHR30204">
    <property type="entry name" value="REDOX-CYCLING DRUG-SENSING TRANSCRIPTIONAL ACTIVATOR SOXR"/>
    <property type="match status" value="1"/>
</dbReference>
<dbReference type="SMART" id="SM00422">
    <property type="entry name" value="HTH_MERR"/>
    <property type="match status" value="1"/>
</dbReference>
<keyword evidence="3" id="KW-0238">DNA-binding</keyword>
<protein>
    <submittedName>
        <fullName evidence="7">Heavy metal-responsive transcriptional regulator</fullName>
    </submittedName>
    <submittedName>
        <fullName evidence="6">Transcriptional regulator, MerR family</fullName>
    </submittedName>
</protein>
<reference evidence="7 8" key="2">
    <citation type="submission" date="2019-04" db="EMBL/GenBank/DDBJ databases">
        <title>Complete Genome of UW386 and Higher Quality Genome of UW700.</title>
        <authorList>
            <person name="Jacobs J."/>
            <person name="Perez A."/>
            <person name="Steidl O."/>
            <person name="Allen C."/>
        </authorList>
    </citation>
    <scope>NUCLEOTIDE SEQUENCE [LARGE SCALE GENOMIC DNA]</scope>
    <source>
        <strain evidence="7 8">UW386</strain>
    </source>
</reference>
<evidence type="ECO:0000256" key="1">
    <source>
        <dbReference type="ARBA" id="ARBA00022491"/>
    </source>
</evidence>
<dbReference type="InterPro" id="IPR047057">
    <property type="entry name" value="MerR_fam"/>
</dbReference>
<proteinExistence type="predicted"/>
<dbReference type="Gene3D" id="1.10.1660.10">
    <property type="match status" value="1"/>
</dbReference>
<evidence type="ECO:0000313" key="7">
    <source>
        <dbReference type="EMBL" id="QCX49083.1"/>
    </source>
</evidence>
<evidence type="ECO:0000256" key="4">
    <source>
        <dbReference type="ARBA" id="ARBA00023163"/>
    </source>
</evidence>
<dbReference type="PROSITE" id="PS50937">
    <property type="entry name" value="HTH_MERR_2"/>
    <property type="match status" value="1"/>
</dbReference>
<dbReference type="AlphaFoldDB" id="A0A0S4TNH4"/>
<gene>
    <name evidence="7" type="ORF">E7Z57_08195</name>
    <name evidence="6" type="ORF">RUN39_v1_50063</name>
</gene>
<dbReference type="PRINTS" id="PR00040">
    <property type="entry name" value="HTHMERR"/>
</dbReference>
<dbReference type="PANTHER" id="PTHR30204:SF69">
    <property type="entry name" value="MERR-FAMILY TRANSCRIPTIONAL REGULATOR"/>
    <property type="match status" value="1"/>
</dbReference>
<dbReference type="PATRIC" id="fig|305.106.peg.4734"/>
<evidence type="ECO:0000256" key="3">
    <source>
        <dbReference type="ARBA" id="ARBA00023125"/>
    </source>
</evidence>
<dbReference type="CDD" id="cd04770">
    <property type="entry name" value="HTH_HMRTR"/>
    <property type="match status" value="1"/>
</dbReference>
<organism evidence="6">
    <name type="scientific">Ralstonia solanacearum</name>
    <name type="common">Pseudomonas solanacearum</name>
    <dbReference type="NCBI Taxonomy" id="305"/>
    <lineage>
        <taxon>Bacteria</taxon>
        <taxon>Pseudomonadati</taxon>
        <taxon>Pseudomonadota</taxon>
        <taxon>Betaproteobacteria</taxon>
        <taxon>Burkholderiales</taxon>
        <taxon>Burkholderiaceae</taxon>
        <taxon>Ralstonia</taxon>
        <taxon>Ralstonia solanacearum species complex</taxon>
    </lineage>
</organism>
<dbReference type="Pfam" id="PF13411">
    <property type="entry name" value="MerR_1"/>
    <property type="match status" value="1"/>
</dbReference>
<evidence type="ECO:0000313" key="8">
    <source>
        <dbReference type="Proteomes" id="UP000310553"/>
    </source>
</evidence>
<evidence type="ECO:0000256" key="2">
    <source>
        <dbReference type="ARBA" id="ARBA00023015"/>
    </source>
</evidence>
<keyword evidence="2" id="KW-0805">Transcription regulation</keyword>
<dbReference type="GO" id="GO:0003700">
    <property type="term" value="F:DNA-binding transcription factor activity"/>
    <property type="evidence" value="ECO:0007669"/>
    <property type="project" value="InterPro"/>
</dbReference>
<feature type="domain" description="HTH merR-type" evidence="5">
    <location>
        <begin position="1"/>
        <end position="71"/>
    </location>
</feature>
<dbReference type="EMBL" id="CP039339">
    <property type="protein sequence ID" value="QCX49083.1"/>
    <property type="molecule type" value="Genomic_DNA"/>
</dbReference>
<dbReference type="SUPFAM" id="SSF46955">
    <property type="entry name" value="Putative DNA-binding domain"/>
    <property type="match status" value="1"/>
</dbReference>
<keyword evidence="1" id="KW-0678">Repressor</keyword>
<dbReference type="EMBL" id="LN899819">
    <property type="protein sequence ID" value="CUV10991.1"/>
    <property type="molecule type" value="Genomic_DNA"/>
</dbReference>
<evidence type="ECO:0000259" key="5">
    <source>
        <dbReference type="PROSITE" id="PS50937"/>
    </source>
</evidence>